<evidence type="ECO:0000313" key="5">
    <source>
        <dbReference type="EMBL" id="CAB4567862.1"/>
    </source>
</evidence>
<name>A0A6J6DUQ1_9ZZZZ</name>
<dbReference type="EMBL" id="CAEZVY010000031">
    <property type="protein sequence ID" value="CAB4639217.1"/>
    <property type="molecule type" value="Genomic_DNA"/>
</dbReference>
<evidence type="ECO:0000256" key="2">
    <source>
        <dbReference type="ARBA" id="ARBA00022857"/>
    </source>
</evidence>
<dbReference type="PANTHER" id="PTHR38011:SF7">
    <property type="entry name" value="2,5-DIAMINO-6-RIBOSYLAMINO-4(3H)-PYRIMIDINONE 5'-PHOSPHATE REDUCTASE"/>
    <property type="match status" value="1"/>
</dbReference>
<keyword evidence="2" id="KW-0521">NADP</keyword>
<dbReference type="AlphaFoldDB" id="A0A6J6DUQ1"/>
<accession>A0A6J6DUQ1</accession>
<feature type="domain" description="Bacterial bifunctional deaminase-reductase C-terminal" evidence="4">
    <location>
        <begin position="49"/>
        <end position="244"/>
    </location>
</feature>
<evidence type="ECO:0000259" key="4">
    <source>
        <dbReference type="Pfam" id="PF01872"/>
    </source>
</evidence>
<sequence length="289" mass="31290">MTVVSAETPFEVLFEDHEKGKPDSRSLISAVRDIYGGDWVLPESGNRPHCYSNFVMSHDGRISFAVPGHDGGGDVSGFNAHDQWLMGLLRSRADAVMVGANTLRSEPEHVWTPEFIAPDHAPLFEQQRQADGRTLPPLQVFVTSSGQIFRDATVFERPDVKVVIVTTERAQPALEALELPRTEVLVAGATEVDLPRALAILSSQWGVSSVLCEGGPRLYGSLVNAGCLDEEFLTLSPLVIGSSADAPRPGLIEGYSFPPGGAPRAHPLSLRRAGDHLFLRTAWTGSWGD</sequence>
<dbReference type="Pfam" id="PF01872">
    <property type="entry name" value="RibD_C"/>
    <property type="match status" value="1"/>
</dbReference>
<comment type="pathway">
    <text evidence="1">Cofactor biosynthesis; riboflavin biosynthesis.</text>
</comment>
<dbReference type="SUPFAM" id="SSF53597">
    <property type="entry name" value="Dihydrofolate reductase-like"/>
    <property type="match status" value="1"/>
</dbReference>
<gene>
    <name evidence="5" type="ORF">UFOPK1684_00526</name>
    <name evidence="6" type="ORF">UFOPK2158_00426</name>
</gene>
<protein>
    <submittedName>
        <fullName evidence="5">Unannotated protein</fullName>
    </submittedName>
</protein>
<dbReference type="PANTHER" id="PTHR38011">
    <property type="entry name" value="DIHYDROFOLATE REDUCTASE FAMILY PROTEIN (AFU_ORTHOLOGUE AFUA_8G06820)"/>
    <property type="match status" value="1"/>
</dbReference>
<dbReference type="EMBL" id="CAEZTM010000017">
    <property type="protein sequence ID" value="CAB4567862.1"/>
    <property type="molecule type" value="Genomic_DNA"/>
</dbReference>
<dbReference type="Gene3D" id="3.40.430.10">
    <property type="entry name" value="Dihydrofolate Reductase, subunit A"/>
    <property type="match status" value="1"/>
</dbReference>
<keyword evidence="3" id="KW-0560">Oxidoreductase</keyword>
<evidence type="ECO:0000313" key="6">
    <source>
        <dbReference type="EMBL" id="CAB4639217.1"/>
    </source>
</evidence>
<reference evidence="5" key="1">
    <citation type="submission" date="2020-05" db="EMBL/GenBank/DDBJ databases">
        <authorList>
            <person name="Chiriac C."/>
            <person name="Salcher M."/>
            <person name="Ghai R."/>
            <person name="Kavagutti S V."/>
        </authorList>
    </citation>
    <scope>NUCLEOTIDE SEQUENCE</scope>
</reference>
<evidence type="ECO:0000256" key="3">
    <source>
        <dbReference type="ARBA" id="ARBA00023002"/>
    </source>
</evidence>
<organism evidence="5">
    <name type="scientific">freshwater metagenome</name>
    <dbReference type="NCBI Taxonomy" id="449393"/>
    <lineage>
        <taxon>unclassified sequences</taxon>
        <taxon>metagenomes</taxon>
        <taxon>ecological metagenomes</taxon>
    </lineage>
</organism>
<proteinExistence type="predicted"/>
<dbReference type="GO" id="GO:0009231">
    <property type="term" value="P:riboflavin biosynthetic process"/>
    <property type="evidence" value="ECO:0007669"/>
    <property type="project" value="InterPro"/>
</dbReference>
<dbReference type="InterPro" id="IPR024072">
    <property type="entry name" value="DHFR-like_dom_sf"/>
</dbReference>
<dbReference type="InterPro" id="IPR002734">
    <property type="entry name" value="RibDG_C"/>
</dbReference>
<evidence type="ECO:0000256" key="1">
    <source>
        <dbReference type="ARBA" id="ARBA00005104"/>
    </source>
</evidence>
<dbReference type="InterPro" id="IPR050765">
    <property type="entry name" value="Riboflavin_Biosynth_HTPR"/>
</dbReference>
<dbReference type="GO" id="GO:0008703">
    <property type="term" value="F:5-amino-6-(5-phosphoribosylamino)uracil reductase activity"/>
    <property type="evidence" value="ECO:0007669"/>
    <property type="project" value="InterPro"/>
</dbReference>